<evidence type="ECO:0000256" key="3">
    <source>
        <dbReference type="ARBA" id="ARBA00023136"/>
    </source>
</evidence>
<sequence>MAGRKKKRKNRFEFLTRKFPLRMQRKLVMLFMAVILAFVVLIGRITWINATRGSSYTKVVLDQQNYDSRVIAFKRGDIVDRNGTKMATSERVYNVILDVAVMTNNGESDDYIEPTKEVLQECFGIKGSVVDDLIEERPGSQYEILAEGIDYETAQKFNEIDEDDENYPNVRGIWLEEDYTRTYPYGSMASDVIGFTYDGNAGAIGIESAYNDILNGTDGREYGYFDSDSSLERTVKPARNGNTVVSTIDVTLQNIVEKCILDFNEEHAKDGEPGSKNTAVIIMNPNTGEILAEASYPNFDLNDPRNLSILYSDEEWEAMSEDDQVQAMNDLWRNFCVSDAYEPGSTAKPFTIAAGLESGKLRGDETYYCSGSKNVLGTDISCAHKDGHGTETVQDALAYSCNVALMDMALAMGADDFTRYQHIFGFGEYTGIDLPGEAETSGLLYSADNMTDIDLATNSFGQNFNVTMTQLVSAFCSLVNGGYYYEPHVVKQIQDEDGNVIETKDPVLLRKTVSSETSSTIKQYLKATMDYGTGQSAQVEGYEIGAKTGTAEKLPRGNGKYLLSYIACAPASNPEVVIYVVVDEPNVEAQADSSLVLGLSKAIMEEAFPYLGITTIEESQETLETEGEAIGETEYTDYDVNYEETYDNPDGSYVDENYDPDLDDWASEETQE</sequence>
<evidence type="ECO:0000259" key="6">
    <source>
        <dbReference type="Pfam" id="PF00905"/>
    </source>
</evidence>
<dbReference type="Pfam" id="PF03717">
    <property type="entry name" value="PBP_dimer"/>
    <property type="match status" value="1"/>
</dbReference>
<keyword evidence="5" id="KW-0812">Transmembrane</keyword>
<organism evidence="8 9">
    <name type="scientific">Candidatus Mediterraneibacter faecipullorum</name>
    <dbReference type="NCBI Taxonomy" id="2838670"/>
    <lineage>
        <taxon>Bacteria</taxon>
        <taxon>Bacillati</taxon>
        <taxon>Bacillota</taxon>
        <taxon>Clostridia</taxon>
        <taxon>Lachnospirales</taxon>
        <taxon>Lachnospiraceae</taxon>
        <taxon>Mediterraneibacter</taxon>
    </lineage>
</organism>
<comment type="similarity">
    <text evidence="2">Belongs to the transpeptidase family.</text>
</comment>
<dbReference type="GO" id="GO:0005886">
    <property type="term" value="C:plasma membrane"/>
    <property type="evidence" value="ECO:0007669"/>
    <property type="project" value="TreeGrafter"/>
</dbReference>
<dbReference type="SUPFAM" id="SSF56519">
    <property type="entry name" value="Penicillin binding protein dimerisation domain"/>
    <property type="match status" value="1"/>
</dbReference>
<protein>
    <submittedName>
        <fullName evidence="8">Peptidoglycan glycosyltransferase</fullName>
    </submittedName>
</protein>
<feature type="domain" description="Penicillin-binding protein transpeptidase" evidence="6">
    <location>
        <begin position="279"/>
        <end position="604"/>
    </location>
</feature>
<reference evidence="8" key="1">
    <citation type="journal article" date="2021" name="PeerJ">
        <title>Extensive microbial diversity within the chicken gut microbiome revealed by metagenomics and culture.</title>
        <authorList>
            <person name="Gilroy R."/>
            <person name="Ravi A."/>
            <person name="Getino M."/>
            <person name="Pursley I."/>
            <person name="Horton D.L."/>
            <person name="Alikhan N.F."/>
            <person name="Baker D."/>
            <person name="Gharbi K."/>
            <person name="Hall N."/>
            <person name="Watson M."/>
            <person name="Adriaenssens E.M."/>
            <person name="Foster-Nyarko E."/>
            <person name="Jarju S."/>
            <person name="Secka A."/>
            <person name="Antonio M."/>
            <person name="Oren A."/>
            <person name="Chaudhuri R.R."/>
            <person name="La Ragione R."/>
            <person name="Hildebrand F."/>
            <person name="Pallen M.J."/>
        </authorList>
    </citation>
    <scope>NUCLEOTIDE SEQUENCE</scope>
    <source>
        <strain evidence="8">ChiW19-954</strain>
    </source>
</reference>
<dbReference type="EMBL" id="DWWO01000019">
    <property type="protein sequence ID" value="HJC33331.1"/>
    <property type="molecule type" value="Genomic_DNA"/>
</dbReference>
<dbReference type="Pfam" id="PF00905">
    <property type="entry name" value="Transpeptidase"/>
    <property type="match status" value="1"/>
</dbReference>
<feature type="domain" description="Penicillin-binding protein dimerisation" evidence="7">
    <location>
        <begin position="74"/>
        <end position="229"/>
    </location>
</feature>
<dbReference type="InterPro" id="IPR050515">
    <property type="entry name" value="Beta-lactam/transpept"/>
</dbReference>
<evidence type="ECO:0000256" key="4">
    <source>
        <dbReference type="SAM" id="MobiDB-lite"/>
    </source>
</evidence>
<dbReference type="InterPro" id="IPR001460">
    <property type="entry name" value="PCN-bd_Tpept"/>
</dbReference>
<dbReference type="InterPro" id="IPR036138">
    <property type="entry name" value="PBP_dimer_sf"/>
</dbReference>
<dbReference type="InterPro" id="IPR005311">
    <property type="entry name" value="PBP_dimer"/>
</dbReference>
<evidence type="ECO:0000256" key="5">
    <source>
        <dbReference type="SAM" id="Phobius"/>
    </source>
</evidence>
<keyword evidence="3 5" id="KW-0472">Membrane</keyword>
<keyword evidence="5" id="KW-1133">Transmembrane helix</keyword>
<evidence type="ECO:0000256" key="1">
    <source>
        <dbReference type="ARBA" id="ARBA00004370"/>
    </source>
</evidence>
<dbReference type="GO" id="GO:0071555">
    <property type="term" value="P:cell wall organization"/>
    <property type="evidence" value="ECO:0007669"/>
    <property type="project" value="TreeGrafter"/>
</dbReference>
<dbReference type="PANTHER" id="PTHR30627">
    <property type="entry name" value="PEPTIDOGLYCAN D,D-TRANSPEPTIDASE"/>
    <property type="match status" value="1"/>
</dbReference>
<feature type="compositionally biased region" description="Acidic residues" evidence="4">
    <location>
        <begin position="626"/>
        <end position="647"/>
    </location>
</feature>
<gene>
    <name evidence="8" type="ORF">H9758_01905</name>
</gene>
<dbReference type="Proteomes" id="UP000823890">
    <property type="component" value="Unassembled WGS sequence"/>
</dbReference>
<comment type="subcellular location">
    <subcellularLocation>
        <location evidence="1">Membrane</location>
    </subcellularLocation>
</comment>
<dbReference type="Gene3D" id="3.90.1310.10">
    <property type="entry name" value="Penicillin-binding protein 2a (Domain 2)"/>
    <property type="match status" value="1"/>
</dbReference>
<feature type="compositionally biased region" description="Acidic residues" evidence="4">
    <location>
        <begin position="656"/>
        <end position="672"/>
    </location>
</feature>
<evidence type="ECO:0000313" key="8">
    <source>
        <dbReference type="EMBL" id="HJC33331.1"/>
    </source>
</evidence>
<feature type="region of interest" description="Disordered" evidence="4">
    <location>
        <begin position="626"/>
        <end position="672"/>
    </location>
</feature>
<dbReference type="InterPro" id="IPR012338">
    <property type="entry name" value="Beta-lactam/transpept-like"/>
</dbReference>
<evidence type="ECO:0000256" key="2">
    <source>
        <dbReference type="ARBA" id="ARBA00007171"/>
    </source>
</evidence>
<name>A0A9D2STB0_9FIRM</name>
<dbReference type="AlphaFoldDB" id="A0A9D2STB0"/>
<dbReference type="GO" id="GO:0008658">
    <property type="term" value="F:penicillin binding"/>
    <property type="evidence" value="ECO:0007669"/>
    <property type="project" value="InterPro"/>
</dbReference>
<proteinExistence type="inferred from homology"/>
<evidence type="ECO:0000313" key="9">
    <source>
        <dbReference type="Proteomes" id="UP000823890"/>
    </source>
</evidence>
<evidence type="ECO:0000259" key="7">
    <source>
        <dbReference type="Pfam" id="PF03717"/>
    </source>
</evidence>
<comment type="caution">
    <text evidence="8">The sequence shown here is derived from an EMBL/GenBank/DDBJ whole genome shotgun (WGS) entry which is preliminary data.</text>
</comment>
<feature type="transmembrane region" description="Helical" evidence="5">
    <location>
        <begin position="27"/>
        <end position="47"/>
    </location>
</feature>
<accession>A0A9D2STB0</accession>
<dbReference type="SUPFAM" id="SSF56601">
    <property type="entry name" value="beta-lactamase/transpeptidase-like"/>
    <property type="match status" value="1"/>
</dbReference>
<reference evidence="8" key="2">
    <citation type="submission" date="2021-04" db="EMBL/GenBank/DDBJ databases">
        <authorList>
            <person name="Gilroy R."/>
        </authorList>
    </citation>
    <scope>NUCLEOTIDE SEQUENCE</scope>
    <source>
        <strain evidence="8">ChiW19-954</strain>
    </source>
</reference>
<dbReference type="Gene3D" id="3.40.710.10">
    <property type="entry name" value="DD-peptidase/beta-lactamase superfamily"/>
    <property type="match status" value="1"/>
</dbReference>